<protein>
    <submittedName>
        <fullName evidence="3">Uncharacterized protein</fullName>
    </submittedName>
</protein>
<evidence type="ECO:0000313" key="3">
    <source>
        <dbReference type="EMBL" id="SJZ56300.1"/>
    </source>
</evidence>
<reference evidence="4" key="1">
    <citation type="submission" date="2017-02" db="EMBL/GenBank/DDBJ databases">
        <authorList>
            <person name="Varghese N."/>
            <person name="Submissions S."/>
        </authorList>
    </citation>
    <scope>NUCLEOTIDE SEQUENCE [LARGE SCALE GENOMIC DNA]</scope>
    <source>
        <strain evidence="4">ATCC BAA-34</strain>
    </source>
</reference>
<evidence type="ECO:0000313" key="4">
    <source>
        <dbReference type="Proteomes" id="UP000190102"/>
    </source>
</evidence>
<dbReference type="AlphaFoldDB" id="A0A1T4LNJ5"/>
<feature type="region of interest" description="Disordered" evidence="1">
    <location>
        <begin position="50"/>
        <end position="70"/>
    </location>
</feature>
<dbReference type="RefSeq" id="WP_078789257.1">
    <property type="nucleotide sequence ID" value="NZ_FUWR01000003.1"/>
</dbReference>
<feature type="transmembrane region" description="Helical" evidence="2">
    <location>
        <begin position="6"/>
        <end position="33"/>
    </location>
</feature>
<dbReference type="Proteomes" id="UP000190102">
    <property type="component" value="Unassembled WGS sequence"/>
</dbReference>
<dbReference type="OrthoDB" id="5398592at2"/>
<dbReference type="EMBL" id="FUWR01000003">
    <property type="protein sequence ID" value="SJZ56300.1"/>
    <property type="molecule type" value="Genomic_DNA"/>
</dbReference>
<evidence type="ECO:0000256" key="2">
    <source>
        <dbReference type="SAM" id="Phobius"/>
    </source>
</evidence>
<keyword evidence="2" id="KW-0812">Transmembrane</keyword>
<name>A0A1T4LNJ5_9BACT</name>
<keyword evidence="2" id="KW-1133">Transmembrane helix</keyword>
<dbReference type="STRING" id="115783.SAMN02745119_00978"/>
<accession>A0A1T4LNJ5</accession>
<keyword evidence="4" id="KW-1185">Reference proteome</keyword>
<gene>
    <name evidence="3" type="ORF">SAMN02745119_00978</name>
</gene>
<keyword evidence="2" id="KW-0472">Membrane</keyword>
<organism evidence="3 4">
    <name type="scientific">Trichlorobacter thiogenes</name>
    <dbReference type="NCBI Taxonomy" id="115783"/>
    <lineage>
        <taxon>Bacteria</taxon>
        <taxon>Pseudomonadati</taxon>
        <taxon>Thermodesulfobacteriota</taxon>
        <taxon>Desulfuromonadia</taxon>
        <taxon>Geobacterales</taxon>
        <taxon>Geobacteraceae</taxon>
        <taxon>Trichlorobacter</taxon>
    </lineage>
</organism>
<sequence>MPLFVEAIMVVVIMLACFFGVFLLLFLFALALFPVEKSLSKMVWDMTAPKRKPIPQPQGGFKGFSEKHRS</sequence>
<proteinExistence type="predicted"/>
<evidence type="ECO:0000256" key="1">
    <source>
        <dbReference type="SAM" id="MobiDB-lite"/>
    </source>
</evidence>